<feature type="coiled-coil region" evidence="15">
    <location>
        <begin position="123"/>
        <end position="157"/>
    </location>
</feature>
<sequence length="243" mass="26403">MRLSFAIKNSLRIAFVAALFFGTLPFAHAMQEAPEHVTASGAKSTPEAAGPEQKKEAEDENDAYLKSPSVQKFGKLFGLNAEQAATTFTVVNFVVLAGLVGLFLVKTLPKTFRDRNSAIQKHLVDARTATEEASARLNSVEERLSKLDAQISAMKTQSEADSVKDEARIKASVEDEKAKILAAAEQEISAATIHAQRQIQKYAAELAIEQAARKLTISAETDRLLVQNFARNLGADESKEGQN</sequence>
<comment type="similarity">
    <text evidence="1 13 14">Belongs to the ATPase B chain family.</text>
</comment>
<keyword evidence="19" id="KW-1185">Reference proteome</keyword>
<comment type="function">
    <text evidence="11">Component of the F(0) channel, it forms part of the peripheral stalk, linking F(1) to F(0). The b'-subunit is a diverged and duplicated form of b found in plants and photosynthetic bacteria.</text>
</comment>
<proteinExistence type="inferred from homology"/>
<comment type="subunit">
    <text evidence="13">F-type ATPases have 2 components, F(1) - the catalytic core - and F(0) - the membrane proton channel. F(1) has five subunits: alpha(3), beta(3), gamma(1), delta(1), epsilon(1). F(0) has three main subunits: a(1), b(2) and c(10-14). The alpha and beta chains form an alternating ring which encloses part of the gamma chain. F(1) is attached to F(0) by a central stalk formed by the gamma and epsilon chains, while a peripheral stalk is formed by the delta and b chains.</text>
</comment>
<dbReference type="GO" id="GO:0046961">
    <property type="term" value="F:proton-transporting ATPase activity, rotational mechanism"/>
    <property type="evidence" value="ECO:0007669"/>
    <property type="project" value="TreeGrafter"/>
</dbReference>
<keyword evidence="7 13" id="KW-0406">Ion transport</keyword>
<evidence type="ECO:0000256" key="17">
    <source>
        <dbReference type="SAM" id="SignalP"/>
    </source>
</evidence>
<dbReference type="CDD" id="cd06503">
    <property type="entry name" value="ATP-synt_Fo_b"/>
    <property type="match status" value="1"/>
</dbReference>
<keyword evidence="17" id="KW-0732">Signal</keyword>
<dbReference type="InterPro" id="IPR050059">
    <property type="entry name" value="ATP_synthase_B_chain"/>
</dbReference>
<evidence type="ECO:0000256" key="16">
    <source>
        <dbReference type="SAM" id="MobiDB-lite"/>
    </source>
</evidence>
<evidence type="ECO:0000256" key="6">
    <source>
        <dbReference type="ARBA" id="ARBA00022989"/>
    </source>
</evidence>
<protein>
    <recommendedName>
        <fullName evidence="13">ATP synthase subunit b</fullName>
    </recommendedName>
    <alternativeName>
        <fullName evidence="13">ATP synthase F(0) sector subunit b</fullName>
    </alternativeName>
    <alternativeName>
        <fullName evidence="13">ATPase subunit I</fullName>
    </alternativeName>
    <alternativeName>
        <fullName evidence="13">F-type ATPase subunit b</fullName>
        <shortName evidence="13">F-ATPase subunit b</shortName>
    </alternativeName>
</protein>
<keyword evidence="9 13" id="KW-0066">ATP synthesis</keyword>
<comment type="function">
    <text evidence="10 13">F(1)F(0) ATP synthase produces ATP from ADP in the presence of a proton or sodium gradient. F-type ATPases consist of two structural domains, F(1) containing the extramembraneous catalytic core and F(0) containing the membrane proton channel, linked together by a central stalk and a peripheral stalk. During catalysis, ATP synthesis in the catalytic domain of F(1) is coupled via a rotary mechanism of the central stalk subunits to proton translocation.</text>
</comment>
<dbReference type="GO" id="GO:0012505">
    <property type="term" value="C:endomembrane system"/>
    <property type="evidence" value="ECO:0007669"/>
    <property type="project" value="UniProtKB-SubCell"/>
</dbReference>
<keyword evidence="3 13" id="KW-0138">CF(0)</keyword>
<dbReference type="Pfam" id="PF00430">
    <property type="entry name" value="ATP-synt_B"/>
    <property type="match status" value="1"/>
</dbReference>
<evidence type="ECO:0000256" key="8">
    <source>
        <dbReference type="ARBA" id="ARBA00023136"/>
    </source>
</evidence>
<keyword evidence="15" id="KW-0175">Coiled coil</keyword>
<evidence type="ECO:0000256" key="7">
    <source>
        <dbReference type="ARBA" id="ARBA00023065"/>
    </source>
</evidence>
<keyword evidence="6 13" id="KW-1133">Transmembrane helix</keyword>
<dbReference type="GO" id="GO:0046933">
    <property type="term" value="F:proton-transporting ATP synthase activity, rotational mechanism"/>
    <property type="evidence" value="ECO:0007669"/>
    <property type="project" value="UniProtKB-UniRule"/>
</dbReference>
<feature type="transmembrane region" description="Helical" evidence="13">
    <location>
        <begin position="84"/>
        <end position="105"/>
    </location>
</feature>
<reference evidence="18 19" key="1">
    <citation type="submission" date="2016-10" db="EMBL/GenBank/DDBJ databases">
        <authorList>
            <person name="de Groot N.N."/>
        </authorList>
    </citation>
    <scope>NUCLEOTIDE SEQUENCE [LARGE SCALE GENOMIC DNA]</scope>
    <source>
        <strain evidence="18 19">DSM 21001</strain>
    </source>
</reference>
<evidence type="ECO:0000256" key="10">
    <source>
        <dbReference type="ARBA" id="ARBA00025198"/>
    </source>
</evidence>
<evidence type="ECO:0000313" key="19">
    <source>
        <dbReference type="Proteomes" id="UP000199024"/>
    </source>
</evidence>
<evidence type="ECO:0000256" key="15">
    <source>
        <dbReference type="SAM" id="Coils"/>
    </source>
</evidence>
<name>A0A1I6MP67_9BACT</name>
<gene>
    <name evidence="13" type="primary">atpF</name>
    <name evidence="18" type="ORF">SAMN05421771_3154</name>
</gene>
<dbReference type="RefSeq" id="WP_245781895.1">
    <property type="nucleotide sequence ID" value="NZ_FOZL01000001.1"/>
</dbReference>
<keyword evidence="2 13" id="KW-0813">Transport</keyword>
<evidence type="ECO:0000256" key="1">
    <source>
        <dbReference type="ARBA" id="ARBA00005513"/>
    </source>
</evidence>
<dbReference type="STRING" id="474950.SAMN05421771_3154"/>
<keyword evidence="5 13" id="KW-0375">Hydrogen ion transport</keyword>
<evidence type="ECO:0000256" key="2">
    <source>
        <dbReference type="ARBA" id="ARBA00022448"/>
    </source>
</evidence>
<dbReference type="EMBL" id="FOZL01000001">
    <property type="protein sequence ID" value="SFS17434.1"/>
    <property type="molecule type" value="Genomic_DNA"/>
</dbReference>
<comment type="subcellular location">
    <subcellularLocation>
        <location evidence="13">Cell membrane</location>
        <topology evidence="13">Single-pass membrane protein</topology>
    </subcellularLocation>
    <subcellularLocation>
        <location evidence="12">Endomembrane system</location>
        <topology evidence="12">Single-pass membrane protein</topology>
    </subcellularLocation>
</comment>
<keyword evidence="8 13" id="KW-0472">Membrane</keyword>
<dbReference type="Proteomes" id="UP000199024">
    <property type="component" value="Unassembled WGS sequence"/>
</dbReference>
<evidence type="ECO:0000256" key="3">
    <source>
        <dbReference type="ARBA" id="ARBA00022547"/>
    </source>
</evidence>
<evidence type="ECO:0000256" key="14">
    <source>
        <dbReference type="RuleBase" id="RU003848"/>
    </source>
</evidence>
<dbReference type="GO" id="GO:0045259">
    <property type="term" value="C:proton-transporting ATP synthase complex"/>
    <property type="evidence" value="ECO:0007669"/>
    <property type="project" value="UniProtKB-KW"/>
</dbReference>
<dbReference type="PANTHER" id="PTHR33445:SF1">
    <property type="entry name" value="ATP SYNTHASE SUBUNIT B"/>
    <property type="match status" value="1"/>
</dbReference>
<dbReference type="PANTHER" id="PTHR33445">
    <property type="entry name" value="ATP SYNTHASE SUBUNIT B', CHLOROPLASTIC"/>
    <property type="match status" value="1"/>
</dbReference>
<evidence type="ECO:0000256" key="4">
    <source>
        <dbReference type="ARBA" id="ARBA00022692"/>
    </source>
</evidence>
<dbReference type="GO" id="GO:0005886">
    <property type="term" value="C:plasma membrane"/>
    <property type="evidence" value="ECO:0007669"/>
    <property type="project" value="UniProtKB-SubCell"/>
</dbReference>
<evidence type="ECO:0000313" key="18">
    <source>
        <dbReference type="EMBL" id="SFS17434.1"/>
    </source>
</evidence>
<dbReference type="InterPro" id="IPR002146">
    <property type="entry name" value="ATP_synth_b/b'su_bac/chlpt"/>
</dbReference>
<evidence type="ECO:0000256" key="9">
    <source>
        <dbReference type="ARBA" id="ARBA00023310"/>
    </source>
</evidence>
<evidence type="ECO:0000256" key="5">
    <source>
        <dbReference type="ARBA" id="ARBA00022781"/>
    </source>
</evidence>
<keyword evidence="4 13" id="KW-0812">Transmembrane</keyword>
<dbReference type="HAMAP" id="MF_01398">
    <property type="entry name" value="ATP_synth_b_bprime"/>
    <property type="match status" value="1"/>
</dbReference>
<evidence type="ECO:0000256" key="11">
    <source>
        <dbReference type="ARBA" id="ARBA00025614"/>
    </source>
</evidence>
<organism evidence="18 19">
    <name type="scientific">Granulicella pectinivorans</name>
    <dbReference type="NCBI Taxonomy" id="474950"/>
    <lineage>
        <taxon>Bacteria</taxon>
        <taxon>Pseudomonadati</taxon>
        <taxon>Acidobacteriota</taxon>
        <taxon>Terriglobia</taxon>
        <taxon>Terriglobales</taxon>
        <taxon>Acidobacteriaceae</taxon>
        <taxon>Granulicella</taxon>
    </lineage>
</organism>
<dbReference type="AlphaFoldDB" id="A0A1I6MP67"/>
<feature type="chain" id="PRO_5011453884" description="ATP synthase subunit b" evidence="17">
    <location>
        <begin position="30"/>
        <end position="243"/>
    </location>
</feature>
<evidence type="ECO:0000256" key="13">
    <source>
        <dbReference type="HAMAP-Rule" id="MF_01398"/>
    </source>
</evidence>
<evidence type="ECO:0000256" key="12">
    <source>
        <dbReference type="ARBA" id="ARBA00037847"/>
    </source>
</evidence>
<feature type="region of interest" description="Disordered" evidence="16">
    <location>
        <begin position="37"/>
        <end position="61"/>
    </location>
</feature>
<keyword evidence="13" id="KW-1003">Cell membrane</keyword>
<accession>A0A1I6MP67</accession>
<feature type="signal peptide" evidence="17">
    <location>
        <begin position="1"/>
        <end position="29"/>
    </location>
</feature>